<keyword evidence="5 6" id="KW-0472">Membrane</keyword>
<protein>
    <submittedName>
        <fullName evidence="7">Cytochrome c oxidase assembly protein</fullName>
    </submittedName>
</protein>
<keyword evidence="8" id="KW-1185">Reference proteome</keyword>
<feature type="transmembrane region" description="Helical" evidence="6">
    <location>
        <begin position="27"/>
        <end position="48"/>
    </location>
</feature>
<keyword evidence="3 6" id="KW-0812">Transmembrane</keyword>
<dbReference type="RefSeq" id="WP_239201696.1">
    <property type="nucleotide sequence ID" value="NZ_CP097218.1"/>
</dbReference>
<evidence type="ECO:0000256" key="2">
    <source>
        <dbReference type="ARBA" id="ARBA00022475"/>
    </source>
</evidence>
<gene>
    <name evidence="7" type="ORF">M4486_04730</name>
</gene>
<evidence type="ECO:0000313" key="8">
    <source>
        <dbReference type="Proteomes" id="UP001055868"/>
    </source>
</evidence>
<dbReference type="Proteomes" id="UP001055868">
    <property type="component" value="Chromosome"/>
</dbReference>
<evidence type="ECO:0000256" key="5">
    <source>
        <dbReference type="ARBA" id="ARBA00023136"/>
    </source>
</evidence>
<evidence type="ECO:0000256" key="6">
    <source>
        <dbReference type="SAM" id="Phobius"/>
    </source>
</evidence>
<evidence type="ECO:0000256" key="1">
    <source>
        <dbReference type="ARBA" id="ARBA00004651"/>
    </source>
</evidence>
<feature type="transmembrane region" description="Helical" evidence="6">
    <location>
        <begin position="210"/>
        <end position="231"/>
    </location>
</feature>
<organism evidence="7 8">
    <name type="scientific">Brachybacterium kimchii</name>
    <dbReference type="NCBI Taxonomy" id="2942909"/>
    <lineage>
        <taxon>Bacteria</taxon>
        <taxon>Bacillati</taxon>
        <taxon>Actinomycetota</taxon>
        <taxon>Actinomycetes</taxon>
        <taxon>Micrococcales</taxon>
        <taxon>Dermabacteraceae</taxon>
        <taxon>Brachybacterium</taxon>
    </lineage>
</organism>
<comment type="subcellular location">
    <subcellularLocation>
        <location evidence="1">Cell membrane</location>
        <topology evidence="1">Multi-pass membrane protein</topology>
    </subcellularLocation>
</comment>
<reference evidence="7" key="1">
    <citation type="submission" date="2022-05" db="EMBL/GenBank/DDBJ databases">
        <title>Genomic analysis of Brachybacterium sp. CBA3104.</title>
        <authorList>
            <person name="Roh S.W."/>
            <person name="Kim Y.B."/>
            <person name="Kim Y."/>
        </authorList>
    </citation>
    <scope>NUCLEOTIDE SEQUENCE</scope>
    <source>
        <strain evidence="7">CBA3104</strain>
    </source>
</reference>
<evidence type="ECO:0000256" key="4">
    <source>
        <dbReference type="ARBA" id="ARBA00022989"/>
    </source>
</evidence>
<keyword evidence="4 6" id="KW-1133">Transmembrane helix</keyword>
<feature type="transmembrane region" description="Helical" evidence="6">
    <location>
        <begin position="166"/>
        <end position="189"/>
    </location>
</feature>
<proteinExistence type="predicted"/>
<evidence type="ECO:0000256" key="3">
    <source>
        <dbReference type="ARBA" id="ARBA00022692"/>
    </source>
</evidence>
<feature type="transmembrane region" description="Helical" evidence="6">
    <location>
        <begin position="55"/>
        <end position="76"/>
    </location>
</feature>
<keyword evidence="2" id="KW-1003">Cell membrane</keyword>
<sequence length="310" mass="34488">MWHAAWIPTEPPSLANFFRLELPTVPVIPIIAASIGLMYIAGWIAMIFSGRGWAAWRGAAFLLGTLILVGMTGLAVEGYGYAMFSVFMFQQMTFMLTIPPLLLLGKPGTLLLRATPHNWWGQPILRIALFGLRSRFGKLLTHPLFTLPLFLFLFYGLYLANVASRFLSSTTGHLVLELLFLVCGILFNLTLVPGDPLPSRTSYLSRVLDAFFEAGLFAFFGVLVMMAPAPLVSAFTSAPEAWGVDTMKDQYLAGGISWAYGELPSLLVLLIVMIAWARSDERLNRVRDRQVARQGDVELDAYNEYLRSLK</sequence>
<name>A0ABY4N7S7_9MICO</name>
<feature type="transmembrane region" description="Helical" evidence="6">
    <location>
        <begin position="82"/>
        <end position="104"/>
    </location>
</feature>
<feature type="transmembrane region" description="Helical" evidence="6">
    <location>
        <begin position="251"/>
        <end position="277"/>
    </location>
</feature>
<evidence type="ECO:0000313" key="7">
    <source>
        <dbReference type="EMBL" id="UQN30613.1"/>
    </source>
</evidence>
<dbReference type="InterPro" id="IPR019108">
    <property type="entry name" value="Caa3_assmbl_CtaG-rel"/>
</dbReference>
<dbReference type="EMBL" id="CP097218">
    <property type="protein sequence ID" value="UQN30613.1"/>
    <property type="molecule type" value="Genomic_DNA"/>
</dbReference>
<dbReference type="Pfam" id="PF09678">
    <property type="entry name" value="Caa3_CtaG"/>
    <property type="match status" value="1"/>
</dbReference>
<feature type="transmembrane region" description="Helical" evidence="6">
    <location>
        <begin position="139"/>
        <end position="160"/>
    </location>
</feature>
<accession>A0ABY4N7S7</accession>